<feature type="coiled-coil region" evidence="1">
    <location>
        <begin position="19"/>
        <end position="243"/>
    </location>
</feature>
<dbReference type="EMBL" id="AZDA01000039">
    <property type="protein sequence ID" value="KRK39824.1"/>
    <property type="molecule type" value="Genomic_DNA"/>
</dbReference>
<keyword evidence="3" id="KW-1185">Reference proteome</keyword>
<keyword evidence="1" id="KW-0175">Coiled coil</keyword>
<name>A0A0R1H017_9LACO</name>
<protein>
    <submittedName>
        <fullName evidence="2">Uncharacterized protein</fullName>
    </submittedName>
</protein>
<organism evidence="2 3">
    <name type="scientific">Loigolactobacillus bifermentans DSM 20003</name>
    <dbReference type="NCBI Taxonomy" id="1423726"/>
    <lineage>
        <taxon>Bacteria</taxon>
        <taxon>Bacillati</taxon>
        <taxon>Bacillota</taxon>
        <taxon>Bacilli</taxon>
        <taxon>Lactobacillales</taxon>
        <taxon>Lactobacillaceae</taxon>
        <taxon>Loigolactobacillus</taxon>
    </lineage>
</organism>
<gene>
    <name evidence="2" type="ORF">FC07_GL002318</name>
</gene>
<dbReference type="Gene3D" id="3.90.930.1">
    <property type="match status" value="1"/>
</dbReference>
<proteinExistence type="predicted"/>
<comment type="caution">
    <text evidence="2">The sequence shown here is derived from an EMBL/GenBank/DDBJ whole genome shotgun (WGS) entry which is preliminary data.</text>
</comment>
<accession>A0A0R1H017</accession>
<reference evidence="2 3" key="1">
    <citation type="journal article" date="2015" name="Genome Announc.">
        <title>Expanding the biotechnology potential of lactobacilli through comparative genomics of 213 strains and associated genera.</title>
        <authorList>
            <person name="Sun Z."/>
            <person name="Harris H.M."/>
            <person name="McCann A."/>
            <person name="Guo C."/>
            <person name="Argimon S."/>
            <person name="Zhang W."/>
            <person name="Yang X."/>
            <person name="Jeffery I.B."/>
            <person name="Cooney J.C."/>
            <person name="Kagawa T.F."/>
            <person name="Liu W."/>
            <person name="Song Y."/>
            <person name="Salvetti E."/>
            <person name="Wrobel A."/>
            <person name="Rasinkangas P."/>
            <person name="Parkhill J."/>
            <person name="Rea M.C."/>
            <person name="O'Sullivan O."/>
            <person name="Ritari J."/>
            <person name="Douillard F.P."/>
            <person name="Paul Ross R."/>
            <person name="Yang R."/>
            <person name="Briner A.E."/>
            <person name="Felis G.E."/>
            <person name="de Vos W.M."/>
            <person name="Barrangou R."/>
            <person name="Klaenhammer T.R."/>
            <person name="Caufield P.W."/>
            <person name="Cui Y."/>
            <person name="Zhang H."/>
            <person name="O'Toole P.W."/>
        </authorList>
    </citation>
    <scope>NUCLEOTIDE SEQUENCE [LARGE SCALE GENOMIC DNA]</scope>
    <source>
        <strain evidence="2 3">DSM 20003</strain>
    </source>
</reference>
<dbReference type="AlphaFoldDB" id="A0A0R1H017"/>
<dbReference type="Proteomes" id="UP000051461">
    <property type="component" value="Unassembled WGS sequence"/>
</dbReference>
<sequence length="596" mass="68072">MEITSQADDQQQKDGAINLDDIVASRSESEKQLADLEAQIKSTRTQLRQQLTAERGALLDRINTVSPRIDRLKEQEVQETKRLEELKKEVVDQTTIQYQNVQKQFDTAQTQLVAVQKQQADVKHSLEEYEKQTDEANKTMAGYQEEEAGMVNRIKQETDISAILKLAEEQKSHVQVLNSKKADLKRQLDVIDVKISNAKDRLTTLPKDEDGIKQKQAVLAEQIKNLQAQIKAKQEARERERTNSAAKLTQIKQDLADNQTRYATLADQLKTAKAKLKDYFDVTQSVAPVTFNADQRYVTMYPDLTPQYLQQHAAELKAVKAAFEKQKLIPTVVTTDYDDYLSMTWQRAKKDGLVVEGARLLNLYQSLQETEKPGVVKEDFIPQNDDWEYSKDEATHSETVRDQDKQPVMQVKWRPNETLWYILYFSQGNVIKRDVFDLKGRLSATQYLDPNNAKKVVSENFYRTNGSLVLVKEYNDDNKETIQLLNESGVLLEVFSAENELLAWWLRNMVIGNEPLTILTPISAPYFTYLSQNHADQVQLMALLADGDEEQAAFRDVLTGRTALVGVLAANKKQENELTTQSQVSLQVSRYETLLS</sequence>
<dbReference type="PATRIC" id="fig|1423726.3.peg.2404"/>
<dbReference type="STRING" id="1423726.FC07_GL002318"/>
<evidence type="ECO:0000313" key="2">
    <source>
        <dbReference type="EMBL" id="KRK39824.1"/>
    </source>
</evidence>
<evidence type="ECO:0000313" key="3">
    <source>
        <dbReference type="Proteomes" id="UP000051461"/>
    </source>
</evidence>
<dbReference type="OrthoDB" id="2259104at2"/>
<evidence type="ECO:0000256" key="1">
    <source>
        <dbReference type="SAM" id="Coils"/>
    </source>
</evidence>
<dbReference type="RefSeq" id="WP_057904171.1">
    <property type="nucleotide sequence ID" value="NZ_AZDA01000039.1"/>
</dbReference>